<evidence type="ECO:0000256" key="12">
    <source>
        <dbReference type="ARBA" id="ARBA00023136"/>
    </source>
</evidence>
<evidence type="ECO:0000256" key="3">
    <source>
        <dbReference type="ARBA" id="ARBA00022519"/>
    </source>
</evidence>
<keyword evidence="15 16" id="KW-0961">Cell wall biogenesis/degradation</keyword>
<comment type="catalytic activity">
    <reaction evidence="16">
        <text>Preferential cleavage: (Ac)2-L-Lys-D-Ala-|-D-Ala. Also transpeptidation of peptidyl-alanyl moieties that are N-acyl substituents of D-alanine.</text>
        <dbReference type="EC" id="3.4.16.4"/>
    </reaction>
</comment>
<evidence type="ECO:0000256" key="1">
    <source>
        <dbReference type="ARBA" id="ARBA00004370"/>
    </source>
</evidence>
<evidence type="ECO:0000259" key="18">
    <source>
        <dbReference type="Pfam" id="PF00905"/>
    </source>
</evidence>
<comment type="similarity">
    <text evidence="16">Belongs to the transpeptidase family. FtsI subfamily.</text>
</comment>
<dbReference type="HAMAP" id="MF_02080">
    <property type="entry name" value="FtsI_transpept"/>
    <property type="match status" value="1"/>
</dbReference>
<keyword evidence="11 16" id="KW-1133">Transmembrane helix</keyword>
<dbReference type="InterPro" id="IPR036138">
    <property type="entry name" value="PBP_dimer_sf"/>
</dbReference>
<evidence type="ECO:0000256" key="13">
    <source>
        <dbReference type="ARBA" id="ARBA00023210"/>
    </source>
</evidence>
<comment type="function">
    <text evidence="16">Catalyzes cross-linking of the peptidoglycan cell wall at the division septum.</text>
</comment>
<keyword evidence="6 16" id="KW-0645">Protease</keyword>
<evidence type="ECO:0000256" key="7">
    <source>
        <dbReference type="ARBA" id="ARBA00022692"/>
    </source>
</evidence>
<comment type="caution">
    <text evidence="20">The sequence shown here is derived from an EMBL/GenBank/DDBJ whole genome shotgun (WGS) entry which is preliminary data.</text>
</comment>
<feature type="domain" description="Penicillin-binding protein transpeptidase" evidence="18">
    <location>
        <begin position="256"/>
        <end position="550"/>
    </location>
</feature>
<evidence type="ECO:0000256" key="8">
    <source>
        <dbReference type="ARBA" id="ARBA00022801"/>
    </source>
</evidence>
<keyword evidence="7 16" id="KW-0812">Transmembrane</keyword>
<dbReference type="InterPro" id="IPR037532">
    <property type="entry name" value="FtsI_transpept"/>
</dbReference>
<feature type="domain" description="Penicillin-binding protein dimerisation" evidence="19">
    <location>
        <begin position="67"/>
        <end position="216"/>
    </location>
</feature>
<dbReference type="InterPro" id="IPR001460">
    <property type="entry name" value="PCN-bd_Tpept"/>
</dbReference>
<dbReference type="SUPFAM" id="SSF56601">
    <property type="entry name" value="beta-lactamase/transpeptidase-like"/>
    <property type="match status" value="1"/>
</dbReference>
<dbReference type="Pfam" id="PF00905">
    <property type="entry name" value="Transpeptidase"/>
    <property type="match status" value="1"/>
</dbReference>
<dbReference type="Gene3D" id="3.40.710.10">
    <property type="entry name" value="DD-peptidase/beta-lactamase superfamily"/>
    <property type="match status" value="1"/>
</dbReference>
<keyword evidence="4 16" id="KW-0132">Cell division</keyword>
<evidence type="ECO:0000256" key="17">
    <source>
        <dbReference type="SAM" id="MobiDB-lite"/>
    </source>
</evidence>
<protein>
    <recommendedName>
        <fullName evidence="16">Peptidoglycan D,D-transpeptidase FtsI</fullName>
        <ecNumber evidence="16">3.4.16.4</ecNumber>
    </recommendedName>
    <alternativeName>
        <fullName evidence="16">Penicillin-binding protein 3</fullName>
        <shortName evidence="16">PBP-3</shortName>
    </alternativeName>
</protein>
<dbReference type="InterPro" id="IPR050515">
    <property type="entry name" value="Beta-lactam/transpept"/>
</dbReference>
<dbReference type="Gene3D" id="3.30.450.330">
    <property type="match status" value="1"/>
</dbReference>
<evidence type="ECO:0000256" key="9">
    <source>
        <dbReference type="ARBA" id="ARBA00022960"/>
    </source>
</evidence>
<evidence type="ECO:0000313" key="21">
    <source>
        <dbReference type="Proteomes" id="UP001501523"/>
    </source>
</evidence>
<feature type="active site" description="Acyl-ester intermediate" evidence="16">
    <location>
        <position position="303"/>
    </location>
</feature>
<dbReference type="PANTHER" id="PTHR30627:SF1">
    <property type="entry name" value="PEPTIDOGLYCAN D,D-TRANSPEPTIDASE FTSI"/>
    <property type="match status" value="1"/>
</dbReference>
<accession>A0ABP3TSD0</accession>
<keyword evidence="9 16" id="KW-0133">Cell shape</keyword>
<evidence type="ECO:0000256" key="16">
    <source>
        <dbReference type="HAMAP-Rule" id="MF_02080"/>
    </source>
</evidence>
<dbReference type="SUPFAM" id="SSF56519">
    <property type="entry name" value="Penicillin binding protein dimerisation domain"/>
    <property type="match status" value="1"/>
</dbReference>
<dbReference type="InterPro" id="IPR005311">
    <property type="entry name" value="PBP_dimer"/>
</dbReference>
<evidence type="ECO:0000256" key="4">
    <source>
        <dbReference type="ARBA" id="ARBA00022618"/>
    </source>
</evidence>
<evidence type="ECO:0000256" key="11">
    <source>
        <dbReference type="ARBA" id="ARBA00022989"/>
    </source>
</evidence>
<dbReference type="EC" id="3.4.16.4" evidence="16"/>
<keyword evidence="10 16" id="KW-0573">Peptidoglycan synthesis</keyword>
<proteinExistence type="inferred from homology"/>
<dbReference type="PANTHER" id="PTHR30627">
    <property type="entry name" value="PEPTIDOGLYCAN D,D-TRANSPEPTIDASE"/>
    <property type="match status" value="1"/>
</dbReference>
<keyword evidence="21" id="KW-1185">Reference proteome</keyword>
<feature type="region of interest" description="Disordered" evidence="17">
    <location>
        <begin position="573"/>
        <end position="599"/>
    </location>
</feature>
<evidence type="ECO:0000259" key="19">
    <source>
        <dbReference type="Pfam" id="PF03717"/>
    </source>
</evidence>
<keyword evidence="8 16" id="KW-0378">Hydrolase</keyword>
<dbReference type="EMBL" id="BAAAEU010000007">
    <property type="protein sequence ID" value="GAA0714135.1"/>
    <property type="molecule type" value="Genomic_DNA"/>
</dbReference>
<evidence type="ECO:0000256" key="5">
    <source>
        <dbReference type="ARBA" id="ARBA00022645"/>
    </source>
</evidence>
<evidence type="ECO:0000256" key="6">
    <source>
        <dbReference type="ARBA" id="ARBA00022670"/>
    </source>
</evidence>
<gene>
    <name evidence="16" type="primary">ftsI</name>
    <name evidence="20" type="ORF">GCM10009105_18340</name>
</gene>
<evidence type="ECO:0000256" key="15">
    <source>
        <dbReference type="ARBA" id="ARBA00023316"/>
    </source>
</evidence>
<keyword evidence="14 16" id="KW-0131">Cell cycle</keyword>
<evidence type="ECO:0000256" key="10">
    <source>
        <dbReference type="ARBA" id="ARBA00022984"/>
    </source>
</evidence>
<comment type="pathway">
    <text evidence="16">Cell wall biogenesis; peptidoglycan biosynthesis.</text>
</comment>
<keyword evidence="13 16" id="KW-0717">Septation</keyword>
<sequence>MRRASRGSDAVNQRMKPANPRTRLYVVLLMLGLASSALVVRAVDLQVVRKDFYQEQGDARYLRDIDIPVSRGTIFDRNGEPLAVSTPVESIWANPMELLEHADRISELANAAGLDEESLKQRLIERSDKEFYYIKRHLNPDDAQAILKLNIPGVSSQREFRRYYPSGEVIAHVLGYTNIDDHGQEGLELAFDHWLAGEKGIKRVIRDRLGHEVENVELVREAQPGRDLTVSIDRRIQYLAYRELKAALQEHHASSGSMVILDVPTGEILAMVNQPSFNPNARSNVDPAYRRNRAVTDVVEPGSTMKAFTISAALESGKWKPHTPVDTSPGTYTLYGHTISDVHNKGLIDVTGVITYSSNVGAAKIAQTMTRDHMYDVFHRFGFGEATGCGFPGESPGYLPIAKNWGPVEQATIAYGYGVSVTPLQLAQGYAALANGGRLRSPTFVKGAQNPDRAVIDPQIAASLRTMLETVIVPPGGGIKAAIRNYLVAGKTGTSRTAIGGGYQKKYISLFAGMVPASNPRLVGVVVIHDPQGAFYGALVSAPVFGKVMQEAVRLLDVPPDNVQNWYTAAPENAHTVRTTRQAPDGATEESNYEEEVPE</sequence>
<dbReference type="Proteomes" id="UP001501523">
    <property type="component" value="Unassembled WGS sequence"/>
</dbReference>
<comment type="subcellular location">
    <subcellularLocation>
        <location evidence="1">Membrane</location>
    </subcellularLocation>
</comment>
<keyword evidence="3 16" id="KW-0997">Cell inner membrane</keyword>
<reference evidence="21" key="1">
    <citation type="journal article" date="2019" name="Int. J. Syst. Evol. Microbiol.">
        <title>The Global Catalogue of Microorganisms (GCM) 10K type strain sequencing project: providing services to taxonomists for standard genome sequencing and annotation.</title>
        <authorList>
            <consortium name="The Broad Institute Genomics Platform"/>
            <consortium name="The Broad Institute Genome Sequencing Center for Infectious Disease"/>
            <person name="Wu L."/>
            <person name="Ma J."/>
        </authorList>
    </citation>
    <scope>NUCLEOTIDE SEQUENCE [LARGE SCALE GENOMIC DNA]</scope>
    <source>
        <strain evidence="21">JCM 15421</strain>
    </source>
</reference>
<dbReference type="InterPro" id="IPR012338">
    <property type="entry name" value="Beta-lactam/transpept-like"/>
</dbReference>
<name>A0ABP3TSD0_9GAMM</name>
<keyword evidence="2 16" id="KW-1003">Cell membrane</keyword>
<evidence type="ECO:0000256" key="14">
    <source>
        <dbReference type="ARBA" id="ARBA00023306"/>
    </source>
</evidence>
<evidence type="ECO:0000313" key="20">
    <source>
        <dbReference type="EMBL" id="GAA0714135.1"/>
    </source>
</evidence>
<feature type="compositionally biased region" description="Acidic residues" evidence="17">
    <location>
        <begin position="587"/>
        <end position="599"/>
    </location>
</feature>
<dbReference type="Gene3D" id="3.90.1310.10">
    <property type="entry name" value="Penicillin-binding protein 2a (Domain 2)"/>
    <property type="match status" value="1"/>
</dbReference>
<organism evidence="20 21">
    <name type="scientific">Dokdonella soli</name>
    <dbReference type="NCBI Taxonomy" id="529810"/>
    <lineage>
        <taxon>Bacteria</taxon>
        <taxon>Pseudomonadati</taxon>
        <taxon>Pseudomonadota</taxon>
        <taxon>Gammaproteobacteria</taxon>
        <taxon>Lysobacterales</taxon>
        <taxon>Rhodanobacteraceae</taxon>
        <taxon>Dokdonella</taxon>
    </lineage>
</organism>
<keyword evidence="12 16" id="KW-0472">Membrane</keyword>
<dbReference type="Pfam" id="PF03717">
    <property type="entry name" value="PBP_dimer"/>
    <property type="match status" value="1"/>
</dbReference>
<evidence type="ECO:0000256" key="2">
    <source>
        <dbReference type="ARBA" id="ARBA00022475"/>
    </source>
</evidence>
<keyword evidence="5 16" id="KW-0121">Carboxypeptidase</keyword>